<accession>A0A3S3AF10</accession>
<feature type="transmembrane region" description="Helical" evidence="1">
    <location>
        <begin position="140"/>
        <end position="164"/>
    </location>
</feature>
<keyword evidence="1" id="KW-1133">Transmembrane helix</keyword>
<dbReference type="Proteomes" id="UP000283479">
    <property type="component" value="Unassembled WGS sequence"/>
</dbReference>
<organism evidence="2 3">
    <name type="scientific">Rhodococcus xishaensis</name>
    <dbReference type="NCBI Taxonomy" id="2487364"/>
    <lineage>
        <taxon>Bacteria</taxon>
        <taxon>Bacillati</taxon>
        <taxon>Actinomycetota</taxon>
        <taxon>Actinomycetes</taxon>
        <taxon>Mycobacteriales</taxon>
        <taxon>Nocardiaceae</taxon>
        <taxon>Rhodococcus</taxon>
    </lineage>
</organism>
<dbReference type="OrthoDB" id="5244396at2"/>
<keyword evidence="1" id="KW-0812">Transmembrane</keyword>
<evidence type="ECO:0000313" key="2">
    <source>
        <dbReference type="EMBL" id="RVW03120.1"/>
    </source>
</evidence>
<keyword evidence="1" id="KW-0472">Membrane</keyword>
<name>A0A3S3AF10_9NOCA</name>
<evidence type="ECO:0000313" key="3">
    <source>
        <dbReference type="Proteomes" id="UP000283479"/>
    </source>
</evidence>
<dbReference type="Pfam" id="PF12730">
    <property type="entry name" value="ABC2_membrane_4"/>
    <property type="match status" value="1"/>
</dbReference>
<feature type="transmembrane region" description="Helical" evidence="1">
    <location>
        <begin position="229"/>
        <end position="250"/>
    </location>
</feature>
<evidence type="ECO:0000256" key="1">
    <source>
        <dbReference type="SAM" id="Phobius"/>
    </source>
</evidence>
<reference evidence="2 3" key="1">
    <citation type="submission" date="2018-11" db="EMBL/GenBank/DDBJ databases">
        <title>Rhodococcus spongicola sp. nov. and Rhodococcus xishaensis sp. nov. from marine sponges.</title>
        <authorList>
            <person name="Li L."/>
            <person name="Lin H.W."/>
        </authorList>
    </citation>
    <scope>NUCLEOTIDE SEQUENCE [LARGE SCALE GENOMIC DNA]</scope>
    <source>
        <strain evidence="2 3">LHW51113</strain>
    </source>
</reference>
<keyword evidence="3" id="KW-1185">Reference proteome</keyword>
<gene>
    <name evidence="2" type="ORF">EGT50_08460</name>
</gene>
<proteinExistence type="predicted"/>
<dbReference type="EMBL" id="RKLO01000003">
    <property type="protein sequence ID" value="RVW03120.1"/>
    <property type="molecule type" value="Genomic_DNA"/>
</dbReference>
<sequence>MLLSEFRKFATLRFWWALGLAPLLAGVLSGLISVPVVAGLTGDASAHELASLVDSIGLLVTLPLVIVCSALFGALHAGTEYQHDTMTTTVLIARSRDAVAAAKLLVSAAFGFLSCLVIAIVGVSTVLLVGSDGVRFDGTLAAILFVAVVASTLWALIGAGLALLTTSSTASAVGIIAWLVLEPGVVGTILDGIHLEAAGRWLPGSVTVSAFRGIVQGDLGGDASEPTTSLSLVALALWATLSCGLGWWATRARDLT</sequence>
<feature type="transmembrane region" description="Helical" evidence="1">
    <location>
        <begin position="171"/>
        <end position="190"/>
    </location>
</feature>
<comment type="caution">
    <text evidence="2">The sequence shown here is derived from an EMBL/GenBank/DDBJ whole genome shotgun (WGS) entry which is preliminary data.</text>
</comment>
<feature type="transmembrane region" description="Helical" evidence="1">
    <location>
        <begin position="56"/>
        <end position="77"/>
    </location>
</feature>
<dbReference type="AlphaFoldDB" id="A0A3S3AF10"/>
<protein>
    <submittedName>
        <fullName evidence="2">ABC transporter permease</fullName>
    </submittedName>
</protein>
<feature type="transmembrane region" description="Helical" evidence="1">
    <location>
        <begin position="104"/>
        <end position="128"/>
    </location>
</feature>